<dbReference type="Proteomes" id="UP001215598">
    <property type="component" value="Unassembled WGS sequence"/>
</dbReference>
<dbReference type="AlphaFoldDB" id="A0AAD7NNC2"/>
<reference evidence="1" key="1">
    <citation type="submission" date="2023-03" db="EMBL/GenBank/DDBJ databases">
        <title>Massive genome expansion in bonnet fungi (Mycena s.s.) driven by repeated elements and novel gene families across ecological guilds.</title>
        <authorList>
            <consortium name="Lawrence Berkeley National Laboratory"/>
            <person name="Harder C.B."/>
            <person name="Miyauchi S."/>
            <person name="Viragh M."/>
            <person name="Kuo A."/>
            <person name="Thoen E."/>
            <person name="Andreopoulos B."/>
            <person name="Lu D."/>
            <person name="Skrede I."/>
            <person name="Drula E."/>
            <person name="Henrissat B."/>
            <person name="Morin E."/>
            <person name="Kohler A."/>
            <person name="Barry K."/>
            <person name="LaButti K."/>
            <person name="Morin E."/>
            <person name="Salamov A."/>
            <person name="Lipzen A."/>
            <person name="Mereny Z."/>
            <person name="Hegedus B."/>
            <person name="Baldrian P."/>
            <person name="Stursova M."/>
            <person name="Weitz H."/>
            <person name="Taylor A."/>
            <person name="Grigoriev I.V."/>
            <person name="Nagy L.G."/>
            <person name="Martin F."/>
            <person name="Kauserud H."/>
        </authorList>
    </citation>
    <scope>NUCLEOTIDE SEQUENCE</scope>
    <source>
        <strain evidence="1">CBHHK182m</strain>
    </source>
</reference>
<comment type="caution">
    <text evidence="1">The sequence shown here is derived from an EMBL/GenBank/DDBJ whole genome shotgun (WGS) entry which is preliminary data.</text>
</comment>
<evidence type="ECO:0000313" key="1">
    <source>
        <dbReference type="EMBL" id="KAJ7768837.1"/>
    </source>
</evidence>
<sequence>MASQKVGAIKVAQPTKLDPARDPAQLSVLLMPAPAAADGAPAPTPPVHQYAMRGVGVFYPTFEAAAAATRELGLSGVKIMMSSNVAKLEAWMLGLPFRGEGRG</sequence>
<keyword evidence="2" id="KW-1185">Reference proteome</keyword>
<evidence type="ECO:0000313" key="2">
    <source>
        <dbReference type="Proteomes" id="UP001215598"/>
    </source>
</evidence>
<name>A0AAD7NNC2_9AGAR</name>
<organism evidence="1 2">
    <name type="scientific">Mycena metata</name>
    <dbReference type="NCBI Taxonomy" id="1033252"/>
    <lineage>
        <taxon>Eukaryota</taxon>
        <taxon>Fungi</taxon>
        <taxon>Dikarya</taxon>
        <taxon>Basidiomycota</taxon>
        <taxon>Agaricomycotina</taxon>
        <taxon>Agaricomycetes</taxon>
        <taxon>Agaricomycetidae</taxon>
        <taxon>Agaricales</taxon>
        <taxon>Marasmiineae</taxon>
        <taxon>Mycenaceae</taxon>
        <taxon>Mycena</taxon>
    </lineage>
</organism>
<proteinExistence type="predicted"/>
<protein>
    <submittedName>
        <fullName evidence="1">Uncharacterized protein</fullName>
    </submittedName>
</protein>
<accession>A0AAD7NNC2</accession>
<gene>
    <name evidence="1" type="ORF">B0H16DRAFT_1716038</name>
</gene>
<dbReference type="EMBL" id="JARKIB010000019">
    <property type="protein sequence ID" value="KAJ7768837.1"/>
    <property type="molecule type" value="Genomic_DNA"/>
</dbReference>